<evidence type="ECO:0008006" key="5">
    <source>
        <dbReference type="Google" id="ProtNLM"/>
    </source>
</evidence>
<reference evidence="4" key="1">
    <citation type="journal article" date="2020" name="Nat. Commun.">
        <title>Genome assembly of wild tea tree DASZ reveals pedigree and selection history of tea varieties.</title>
        <authorList>
            <person name="Zhang W."/>
            <person name="Zhang Y."/>
            <person name="Qiu H."/>
            <person name="Guo Y."/>
            <person name="Wan H."/>
            <person name="Zhang X."/>
            <person name="Scossa F."/>
            <person name="Alseekh S."/>
            <person name="Zhang Q."/>
            <person name="Wang P."/>
            <person name="Xu L."/>
            <person name="Schmidt M.H."/>
            <person name="Jia X."/>
            <person name="Li D."/>
            <person name="Zhu A."/>
            <person name="Guo F."/>
            <person name="Chen W."/>
            <person name="Ni D."/>
            <person name="Usadel B."/>
            <person name="Fernie A.R."/>
            <person name="Wen W."/>
        </authorList>
    </citation>
    <scope>NUCLEOTIDE SEQUENCE [LARGE SCALE GENOMIC DNA]</scope>
    <source>
        <strain evidence="4">cv. G240</strain>
    </source>
</reference>
<evidence type="ECO:0000256" key="2">
    <source>
        <dbReference type="ARBA" id="ARBA00023043"/>
    </source>
</evidence>
<dbReference type="SUPFAM" id="SSF48403">
    <property type="entry name" value="Ankyrin repeat"/>
    <property type="match status" value="1"/>
</dbReference>
<protein>
    <recommendedName>
        <fullName evidence="5">PGG domain-containing protein</fullName>
    </recommendedName>
</protein>
<dbReference type="Gene3D" id="1.25.40.20">
    <property type="entry name" value="Ankyrin repeat-containing domain"/>
    <property type="match status" value="1"/>
</dbReference>
<dbReference type="InterPro" id="IPR036770">
    <property type="entry name" value="Ankyrin_rpt-contain_sf"/>
</dbReference>
<dbReference type="PANTHER" id="PTHR24186">
    <property type="entry name" value="PROTEIN PHOSPHATASE 1 REGULATORY SUBUNIT"/>
    <property type="match status" value="1"/>
</dbReference>
<evidence type="ECO:0000313" key="4">
    <source>
        <dbReference type="Proteomes" id="UP000593564"/>
    </source>
</evidence>
<dbReference type="AlphaFoldDB" id="A0A7J7GDN4"/>
<comment type="caution">
    <text evidence="3">The sequence shown here is derived from an EMBL/GenBank/DDBJ whole genome shotgun (WGS) entry which is preliminary data.</text>
</comment>
<dbReference type="GO" id="GO:0005886">
    <property type="term" value="C:plasma membrane"/>
    <property type="evidence" value="ECO:0007669"/>
    <property type="project" value="TreeGrafter"/>
</dbReference>
<dbReference type="Pfam" id="PF12796">
    <property type="entry name" value="Ank_2"/>
    <property type="match status" value="1"/>
</dbReference>
<dbReference type="InterPro" id="IPR002110">
    <property type="entry name" value="Ankyrin_rpt"/>
</dbReference>
<proteinExistence type="predicted"/>
<dbReference type="Proteomes" id="UP000593564">
    <property type="component" value="Unassembled WGS sequence"/>
</dbReference>
<dbReference type="EMBL" id="JACBKZ010000011">
    <property type="protein sequence ID" value="KAF5938869.1"/>
    <property type="molecule type" value="Genomic_DNA"/>
</dbReference>
<accession>A0A7J7GDN4</accession>
<evidence type="ECO:0000313" key="3">
    <source>
        <dbReference type="EMBL" id="KAF5938869.1"/>
    </source>
</evidence>
<keyword evidence="2" id="KW-0040">ANK repeat</keyword>
<keyword evidence="1" id="KW-0677">Repeat</keyword>
<organism evidence="3 4">
    <name type="scientific">Camellia sinensis</name>
    <name type="common">Tea plant</name>
    <name type="synonym">Thea sinensis</name>
    <dbReference type="NCBI Taxonomy" id="4442"/>
    <lineage>
        <taxon>Eukaryota</taxon>
        <taxon>Viridiplantae</taxon>
        <taxon>Streptophyta</taxon>
        <taxon>Embryophyta</taxon>
        <taxon>Tracheophyta</taxon>
        <taxon>Spermatophyta</taxon>
        <taxon>Magnoliopsida</taxon>
        <taxon>eudicotyledons</taxon>
        <taxon>Gunneridae</taxon>
        <taxon>Pentapetalae</taxon>
        <taxon>asterids</taxon>
        <taxon>Ericales</taxon>
        <taxon>Theaceae</taxon>
        <taxon>Camellia</taxon>
    </lineage>
</organism>
<dbReference type="PANTHER" id="PTHR24186:SF38">
    <property type="entry name" value="ANKYRIN REPEAT FAMILY PROTEIN"/>
    <property type="match status" value="1"/>
</dbReference>
<evidence type="ECO:0000256" key="1">
    <source>
        <dbReference type="ARBA" id="ARBA00022737"/>
    </source>
</evidence>
<gene>
    <name evidence="3" type="ORF">HYC85_023128</name>
</gene>
<sequence>MTARWSGFLPSLSRARHMSKSTGINACTTSMCPFADAKCRASVVKRPKLQQDLDLDVELLSQILHAHAMQPHAKDSHRRSQRELERMEQRLHGAAIKGNVTLLHQILKRRSTNLADVLDSSQCLPLHLASVKGHVEVVKALISVDLDMCHARANDGKSALHLAVMKGKVDVLKVCSSQF</sequence>
<dbReference type="SMART" id="SM00248">
    <property type="entry name" value="ANK"/>
    <property type="match status" value="3"/>
</dbReference>
<name>A0A7J7GDN4_CAMSI</name>
<keyword evidence="4" id="KW-1185">Reference proteome</keyword>
<reference evidence="3 4" key="2">
    <citation type="submission" date="2020-07" db="EMBL/GenBank/DDBJ databases">
        <title>Genome assembly of wild tea tree DASZ reveals pedigree and selection history of tea varieties.</title>
        <authorList>
            <person name="Zhang W."/>
        </authorList>
    </citation>
    <scope>NUCLEOTIDE SEQUENCE [LARGE SCALE GENOMIC DNA]</scope>
    <source>
        <strain evidence="4">cv. G240</strain>
        <tissue evidence="3">Leaf</tissue>
    </source>
</reference>